<evidence type="ECO:0000313" key="5">
    <source>
        <dbReference type="EMBL" id="KPD02703.1"/>
    </source>
</evidence>
<evidence type="ECO:0000256" key="4">
    <source>
        <dbReference type="ARBA" id="ARBA00023235"/>
    </source>
</evidence>
<dbReference type="GO" id="GO:0030246">
    <property type="term" value="F:carbohydrate binding"/>
    <property type="evidence" value="ECO:0007669"/>
    <property type="project" value="InterPro"/>
</dbReference>
<accession>A0A0N0IA36</accession>
<keyword evidence="6" id="KW-1185">Reference proteome</keyword>
<reference evidence="5 6" key="1">
    <citation type="submission" date="2015-07" db="EMBL/GenBank/DDBJ databases">
        <title>ATOL: Assembling a taxonomically balanced genome-scale reconstruction of the evolutionary history of the Enterobacteriaceae.</title>
        <authorList>
            <person name="Plunkett G.III."/>
            <person name="Neeno-Eckwall E.C."/>
            <person name="Glasner J.D."/>
            <person name="Perna N.T."/>
        </authorList>
    </citation>
    <scope>NUCLEOTIDE SEQUENCE [LARGE SCALE GENOMIC DNA]</scope>
    <source>
        <strain evidence="5 6">ATCC 35017</strain>
    </source>
</reference>
<dbReference type="GO" id="GO:0047938">
    <property type="term" value="F:glucose-6-phosphate 1-epimerase activity"/>
    <property type="evidence" value="ECO:0007669"/>
    <property type="project" value="UniProtKB-EC"/>
</dbReference>
<dbReference type="InterPro" id="IPR011013">
    <property type="entry name" value="Gal_mutarotase_sf_dom"/>
</dbReference>
<gene>
    <name evidence="5" type="ORF">M992_1859</name>
</gene>
<sequence>MNDKIFNLPVLTQISPYLSQRQLGELPLIVISHPKVRGAISFQGAQLIAWQPSGQKPCLWLSENSEFKPGTAIRGGIPICWPWFGPAGTPSHGFARILPWEFTAHNEHDDGVILTFTLSDNEYTKKLWPHDFTLILRFKLGETCEIELESYGNFSATCAMHSYLNISDIQKTAVYGLGSHYLDKVTDKQEYNASTLRVNGRTDRIYTESDEYSLVRDDGWQRTIEMHHYHHSDVVCWNPWAELSCSMPDMPNNGYKQMICVETARINKPMIPDNAEPARMSLIMRCRDHNEFHPYLDNAAQDDSYKKNNSSDNT</sequence>
<dbReference type="RefSeq" id="WP_082335411.1">
    <property type="nucleotide sequence ID" value="NZ_CAWMUS010000018.1"/>
</dbReference>
<dbReference type="GO" id="GO:0005737">
    <property type="term" value="C:cytoplasm"/>
    <property type="evidence" value="ECO:0007669"/>
    <property type="project" value="TreeGrafter"/>
</dbReference>
<proteinExistence type="inferred from homology"/>
<evidence type="ECO:0000256" key="1">
    <source>
        <dbReference type="ARBA" id="ARBA00001096"/>
    </source>
</evidence>
<dbReference type="CDD" id="cd09020">
    <property type="entry name" value="D-hex-6-P-epi_like"/>
    <property type="match status" value="1"/>
</dbReference>
<dbReference type="InterPro" id="IPR014718">
    <property type="entry name" value="GH-type_carb-bd"/>
</dbReference>
<dbReference type="SUPFAM" id="SSF74650">
    <property type="entry name" value="Galactose mutarotase-like"/>
    <property type="match status" value="1"/>
</dbReference>
<evidence type="ECO:0000313" key="6">
    <source>
        <dbReference type="Proteomes" id="UP000053226"/>
    </source>
</evidence>
<dbReference type="OrthoDB" id="9790727at2"/>
<comment type="caution">
    <text evidence="5">The sequence shown here is derived from an EMBL/GenBank/DDBJ whole genome shotgun (WGS) entry which is preliminary data.</text>
</comment>
<evidence type="ECO:0000256" key="2">
    <source>
        <dbReference type="ARBA" id="ARBA00005866"/>
    </source>
</evidence>
<name>A0A0N0IA36_9GAMM</name>
<protein>
    <recommendedName>
        <fullName evidence="3">glucose-6-phosphate 1-epimerase</fullName>
        <ecNumber evidence="3">5.1.3.15</ecNumber>
    </recommendedName>
</protein>
<dbReference type="Pfam" id="PF01263">
    <property type="entry name" value="Aldose_epim"/>
    <property type="match status" value="1"/>
</dbReference>
<dbReference type="Gene3D" id="2.70.98.10">
    <property type="match status" value="1"/>
</dbReference>
<dbReference type="AlphaFoldDB" id="A0A0N0IA36"/>
<comment type="catalytic activity">
    <reaction evidence="1">
        <text>alpha-D-glucose 6-phosphate = beta-D-glucose 6-phosphate</text>
        <dbReference type="Rhea" id="RHEA:16249"/>
        <dbReference type="ChEBI" id="CHEBI:58225"/>
        <dbReference type="ChEBI" id="CHEBI:58247"/>
        <dbReference type="EC" id="5.1.3.15"/>
    </reaction>
</comment>
<organism evidence="5 6">
    <name type="scientific">Moellerella wisconsensis ATCC 35017</name>
    <dbReference type="NCBI Taxonomy" id="1354267"/>
    <lineage>
        <taxon>Bacteria</taxon>
        <taxon>Pseudomonadati</taxon>
        <taxon>Pseudomonadota</taxon>
        <taxon>Gammaproteobacteria</taxon>
        <taxon>Enterobacterales</taxon>
        <taxon>Morganellaceae</taxon>
        <taxon>Moellerella</taxon>
    </lineage>
</organism>
<dbReference type="InterPro" id="IPR008183">
    <property type="entry name" value="Aldose_1/G6P_1-epimerase"/>
</dbReference>
<evidence type="ECO:0000256" key="3">
    <source>
        <dbReference type="ARBA" id="ARBA00012083"/>
    </source>
</evidence>
<dbReference type="PANTHER" id="PTHR11122">
    <property type="entry name" value="APOSPORY-ASSOCIATED PROTEIN C-RELATED"/>
    <property type="match status" value="1"/>
</dbReference>
<keyword evidence="4 5" id="KW-0413">Isomerase</keyword>
<dbReference type="Proteomes" id="UP000053226">
    <property type="component" value="Unassembled WGS sequence"/>
</dbReference>
<comment type="similarity">
    <text evidence="2">Belongs to the glucose-6-phosphate 1-epimerase family.</text>
</comment>
<dbReference type="GO" id="GO:0005975">
    <property type="term" value="P:carbohydrate metabolic process"/>
    <property type="evidence" value="ECO:0007669"/>
    <property type="project" value="InterPro"/>
</dbReference>
<dbReference type="PANTHER" id="PTHR11122:SF13">
    <property type="entry name" value="GLUCOSE-6-PHOSPHATE 1-EPIMERASE"/>
    <property type="match status" value="1"/>
</dbReference>
<dbReference type="InterPro" id="IPR025532">
    <property type="entry name" value="G6P_1-epimerase"/>
</dbReference>
<dbReference type="EMBL" id="LGAA01000018">
    <property type="protein sequence ID" value="KPD02703.1"/>
    <property type="molecule type" value="Genomic_DNA"/>
</dbReference>
<dbReference type="EC" id="5.1.3.15" evidence="3"/>